<reference evidence="5 6" key="1">
    <citation type="submission" date="2013-03" db="EMBL/GenBank/DDBJ databases">
        <authorList>
            <person name="Fiebig A."/>
            <person name="Goeker M."/>
            <person name="Klenk H.-P.P."/>
        </authorList>
    </citation>
    <scope>NUCLEOTIDE SEQUENCE [LARGE SCALE GENOMIC DNA]</scope>
    <source>
        <strain evidence="6">DSM 19469</strain>
    </source>
</reference>
<evidence type="ECO:0000256" key="2">
    <source>
        <dbReference type="ARBA" id="ARBA00022898"/>
    </source>
</evidence>
<evidence type="ECO:0000256" key="3">
    <source>
        <dbReference type="PIRSR" id="PIRSR001434-2"/>
    </source>
</evidence>
<dbReference type="GO" id="GO:0019346">
    <property type="term" value="P:transsulfuration"/>
    <property type="evidence" value="ECO:0007669"/>
    <property type="project" value="InterPro"/>
</dbReference>
<organism evidence="5 6">
    <name type="scientific">Roseicyclus elongatus DSM 19469</name>
    <dbReference type="NCBI Taxonomy" id="1294273"/>
    <lineage>
        <taxon>Bacteria</taxon>
        <taxon>Pseudomonadati</taxon>
        <taxon>Pseudomonadota</taxon>
        <taxon>Alphaproteobacteria</taxon>
        <taxon>Rhodobacterales</taxon>
        <taxon>Roseobacteraceae</taxon>
        <taxon>Roseicyclus</taxon>
    </lineage>
</organism>
<dbReference type="PATRIC" id="fig|1294273.3.peg.2886"/>
<evidence type="ECO:0000256" key="4">
    <source>
        <dbReference type="RuleBase" id="RU362118"/>
    </source>
</evidence>
<comment type="cofactor">
    <cofactor evidence="1 4">
        <name>pyridoxal 5'-phosphate</name>
        <dbReference type="ChEBI" id="CHEBI:597326"/>
    </cofactor>
</comment>
<feature type="modified residue" description="N6-(pyridoxal phosphate)lysine" evidence="3">
    <location>
        <position position="210"/>
    </location>
</feature>
<sequence>MSDDRRNVRPETLVRRMPLAEGVSRPVVTPIQPSVVYASPSIDTLHAQYEGRETGYTYAREGHPNATVLARKIDAMEGAEGGLVTGSGMAAVTAALMGIMGAGDHVIGGNQLYGRSLRLMHQDLARFGIATSVADPTDAEAVRAAIRPETRMILLEVVSNPTLRVADMEGIAAVAREAGVLLAVDNTFTTPRAWRPFEHGADIVIHSVTKLLAGHSDVTLGYVVAKDAGLQRAIYDFAVTTGLTPSPYECWLAERGLYTFPLRYDRAEANAAALADVLAGHPKVKRVLYPGRDDHPDRARAKALLGARTGNMVSFEIDGNEAAANRMVAAAPQLPFAPTLGDVGTTLSHPASSSHRALTPDARADLGHESTGSFRVSVGIEEIDLLISDFEQGLAAV</sequence>
<dbReference type="PANTHER" id="PTHR11808:SF89">
    <property type="entry name" value="METHIONINE GAMMA-LYASE"/>
    <property type="match status" value="1"/>
</dbReference>
<evidence type="ECO:0000256" key="1">
    <source>
        <dbReference type="ARBA" id="ARBA00001933"/>
    </source>
</evidence>
<dbReference type="EMBL" id="CP004372">
    <property type="protein sequence ID" value="AHM05211.1"/>
    <property type="molecule type" value="Genomic_DNA"/>
</dbReference>
<dbReference type="InterPro" id="IPR000277">
    <property type="entry name" value="Cys/Met-Metab_PyrdxlP-dep_enz"/>
</dbReference>
<comment type="similarity">
    <text evidence="4">Belongs to the trans-sulfuration enzymes family.</text>
</comment>
<dbReference type="EC" id="2.5.1.49" evidence="5"/>
<keyword evidence="5" id="KW-0808">Transferase</keyword>
<keyword evidence="2 3" id="KW-0663">Pyridoxal phosphate</keyword>
<dbReference type="STRING" id="1294273.roselon_02924"/>
<dbReference type="AlphaFoldDB" id="W8S8C1"/>
<dbReference type="PIRSF" id="PIRSF001434">
    <property type="entry name" value="CGS"/>
    <property type="match status" value="1"/>
</dbReference>
<keyword evidence="6" id="KW-1185">Reference proteome</keyword>
<dbReference type="InterPro" id="IPR015421">
    <property type="entry name" value="PyrdxlP-dep_Trfase_major"/>
</dbReference>
<evidence type="ECO:0000313" key="6">
    <source>
        <dbReference type="Proteomes" id="UP000019593"/>
    </source>
</evidence>
<dbReference type="HOGENOM" id="CLU_018986_2_0_5"/>
<dbReference type="OrthoDB" id="9805807at2"/>
<dbReference type="GO" id="GO:0016846">
    <property type="term" value="F:carbon-sulfur lyase activity"/>
    <property type="evidence" value="ECO:0007669"/>
    <property type="project" value="TreeGrafter"/>
</dbReference>
<dbReference type="Proteomes" id="UP000019593">
    <property type="component" value="Chromosome"/>
</dbReference>
<evidence type="ECO:0000313" key="5">
    <source>
        <dbReference type="EMBL" id="AHM05211.1"/>
    </source>
</evidence>
<dbReference type="FunFam" id="3.40.640.10:FF:000046">
    <property type="entry name" value="Cystathionine gamma-lyase"/>
    <property type="match status" value="1"/>
</dbReference>
<dbReference type="GO" id="GO:0030170">
    <property type="term" value="F:pyridoxal phosphate binding"/>
    <property type="evidence" value="ECO:0007669"/>
    <property type="project" value="InterPro"/>
</dbReference>
<dbReference type="InterPro" id="IPR015422">
    <property type="entry name" value="PyrdxlP-dep_Trfase_small"/>
</dbReference>
<dbReference type="Gene3D" id="3.40.640.10">
    <property type="entry name" value="Type I PLP-dependent aspartate aminotransferase-like (Major domain)"/>
    <property type="match status" value="1"/>
</dbReference>
<gene>
    <name evidence="5" type="ORF">roselon_02924</name>
</gene>
<dbReference type="GO" id="GO:0003961">
    <property type="term" value="F:O-acetylhomoserine aminocarboxypropyltransferase activity"/>
    <property type="evidence" value="ECO:0007669"/>
    <property type="project" value="UniProtKB-EC"/>
</dbReference>
<dbReference type="PANTHER" id="PTHR11808">
    <property type="entry name" value="TRANS-SULFURATION ENZYME FAMILY MEMBER"/>
    <property type="match status" value="1"/>
</dbReference>
<name>W8S8C1_9RHOB</name>
<protein>
    <submittedName>
        <fullName evidence="5">O-acetylhomoserine sulfhydrylase</fullName>
        <ecNumber evidence="5">2.5.1.49</ecNumber>
    </submittedName>
</protein>
<dbReference type="KEGG" id="red:roselon_02924"/>
<dbReference type="GO" id="GO:0005737">
    <property type="term" value="C:cytoplasm"/>
    <property type="evidence" value="ECO:0007669"/>
    <property type="project" value="TreeGrafter"/>
</dbReference>
<dbReference type="eggNOG" id="COG0626">
    <property type="taxonomic scope" value="Bacteria"/>
</dbReference>
<proteinExistence type="inferred from homology"/>
<dbReference type="SUPFAM" id="SSF53383">
    <property type="entry name" value="PLP-dependent transferases"/>
    <property type="match status" value="1"/>
</dbReference>
<dbReference type="Pfam" id="PF01053">
    <property type="entry name" value="Cys_Met_Meta_PP"/>
    <property type="match status" value="1"/>
</dbReference>
<dbReference type="InterPro" id="IPR015424">
    <property type="entry name" value="PyrdxlP-dep_Trfase"/>
</dbReference>
<dbReference type="Gene3D" id="3.90.1150.10">
    <property type="entry name" value="Aspartate Aminotransferase, domain 1"/>
    <property type="match status" value="1"/>
</dbReference>
<accession>W8S8C1</accession>
<dbReference type="RefSeq" id="WP_025312898.1">
    <property type="nucleotide sequence ID" value="NZ_CP004372.1"/>
</dbReference>